<comment type="caution">
    <text evidence="1">The sequence shown here is derived from an EMBL/GenBank/DDBJ whole genome shotgun (WGS) entry which is preliminary data.</text>
</comment>
<reference evidence="1" key="1">
    <citation type="submission" date="2021-08" db="EMBL/GenBank/DDBJ databases">
        <title>The first chromosome-level gecko genome reveals the dynamic sex chromosomes of Neotropical dwarf geckos (Sphaerodactylidae: Sphaerodactylus).</title>
        <authorList>
            <person name="Pinto B.J."/>
            <person name="Keating S.E."/>
            <person name="Gamble T."/>
        </authorList>
    </citation>
    <scope>NUCLEOTIDE SEQUENCE</scope>
    <source>
        <strain evidence="1">TG3544</strain>
    </source>
</reference>
<accession>A0ACB8FI71</accession>
<evidence type="ECO:0000313" key="1">
    <source>
        <dbReference type="EMBL" id="KAH8004585.1"/>
    </source>
</evidence>
<protein>
    <submittedName>
        <fullName evidence="1">Uncharacterized protein</fullName>
    </submittedName>
</protein>
<organism evidence="1 2">
    <name type="scientific">Sphaerodactylus townsendi</name>
    <dbReference type="NCBI Taxonomy" id="933632"/>
    <lineage>
        <taxon>Eukaryota</taxon>
        <taxon>Metazoa</taxon>
        <taxon>Chordata</taxon>
        <taxon>Craniata</taxon>
        <taxon>Vertebrata</taxon>
        <taxon>Euteleostomi</taxon>
        <taxon>Lepidosauria</taxon>
        <taxon>Squamata</taxon>
        <taxon>Bifurcata</taxon>
        <taxon>Gekkota</taxon>
        <taxon>Sphaerodactylidae</taxon>
        <taxon>Sphaerodactylus</taxon>
    </lineage>
</organism>
<keyword evidence="2" id="KW-1185">Reference proteome</keyword>
<sequence>MTSKGNHVSPQVTDLNKSVCVCVGNCDDTTVLSIKVSPLTEIRRQQQQTLGFHKLGNSTLRSVYYCWKCRPCRGPSHQRWDMLKSCLPLENILLFAVMTVIFQSCSKHFQFLLTEITESRSV</sequence>
<dbReference type="Proteomes" id="UP000827872">
    <property type="component" value="Linkage Group LG04"/>
</dbReference>
<evidence type="ECO:0000313" key="2">
    <source>
        <dbReference type="Proteomes" id="UP000827872"/>
    </source>
</evidence>
<proteinExistence type="predicted"/>
<name>A0ACB8FI71_9SAUR</name>
<gene>
    <name evidence="1" type="ORF">K3G42_015277</name>
</gene>
<dbReference type="EMBL" id="CM037617">
    <property type="protein sequence ID" value="KAH8004585.1"/>
    <property type="molecule type" value="Genomic_DNA"/>
</dbReference>